<protein>
    <submittedName>
        <fullName evidence="9">Uncharacterized protein</fullName>
    </submittedName>
</protein>
<dbReference type="EMBL" id="QXGE01000334">
    <property type="protein sequence ID" value="KAE9315639.1"/>
    <property type="molecule type" value="Genomic_DNA"/>
</dbReference>
<dbReference type="EMBL" id="QXFY01000773">
    <property type="protein sequence ID" value="KAE9335959.1"/>
    <property type="molecule type" value="Genomic_DNA"/>
</dbReference>
<evidence type="ECO:0000313" key="6">
    <source>
        <dbReference type="EMBL" id="KAE9232872.1"/>
    </source>
</evidence>
<name>A0A6A4ECA7_9STRA</name>
<evidence type="ECO:0000313" key="8">
    <source>
        <dbReference type="EMBL" id="KAE9251020.1"/>
    </source>
</evidence>
<accession>A0A6A4ECA7</accession>
<sequence>MVETALLLPIDAQPVRVVANFKGALNGLSRSDIHYVMRLPDSKFGRVAPYLDLIDDMAVQVTQNVATIKGVANGTLGTLEHVHFPPDITLIII</sequence>
<dbReference type="EMBL" id="QXGF01000185">
    <property type="protein sequence ID" value="KAE8944836.1"/>
    <property type="molecule type" value="Genomic_DNA"/>
</dbReference>
<evidence type="ECO:0000313" key="12">
    <source>
        <dbReference type="Proteomes" id="UP000433483"/>
    </source>
</evidence>
<dbReference type="Proteomes" id="UP000460718">
    <property type="component" value="Unassembled WGS sequence"/>
</dbReference>
<evidence type="ECO:0000313" key="9">
    <source>
        <dbReference type="EMBL" id="KAE9315639.1"/>
    </source>
</evidence>
<dbReference type="Proteomes" id="UP000441208">
    <property type="component" value="Unassembled WGS sequence"/>
</dbReference>
<dbReference type="Proteomes" id="UP000486351">
    <property type="component" value="Unassembled WGS sequence"/>
</dbReference>
<evidence type="ECO:0000313" key="14">
    <source>
        <dbReference type="Proteomes" id="UP000440367"/>
    </source>
</evidence>
<evidence type="ECO:0000313" key="4">
    <source>
        <dbReference type="EMBL" id="KAE9131736.1"/>
    </source>
</evidence>
<dbReference type="Proteomes" id="UP000440367">
    <property type="component" value="Unassembled WGS sequence"/>
</dbReference>
<dbReference type="EMBL" id="QXGD01000139">
    <property type="protein sequence ID" value="KAE9251020.1"/>
    <property type="molecule type" value="Genomic_DNA"/>
</dbReference>
<dbReference type="EMBL" id="QXFX01000167">
    <property type="protein sequence ID" value="KAE9127909.1"/>
    <property type="molecule type" value="Genomic_DNA"/>
</dbReference>
<evidence type="ECO:0000313" key="10">
    <source>
        <dbReference type="EMBL" id="KAE9335959.1"/>
    </source>
</evidence>
<proteinExistence type="predicted"/>
<dbReference type="EMBL" id="QXGB01000070">
    <property type="protein sequence ID" value="KAE9232872.1"/>
    <property type="molecule type" value="Genomic_DNA"/>
</dbReference>
<keyword evidence="12" id="KW-1185">Reference proteome</keyword>
<dbReference type="EMBL" id="QXFW01000333">
    <property type="protein sequence ID" value="KAE9015745.1"/>
    <property type="molecule type" value="Genomic_DNA"/>
</dbReference>
<evidence type="ECO:0000313" key="19">
    <source>
        <dbReference type="Proteomes" id="UP000486351"/>
    </source>
</evidence>
<dbReference type="Proteomes" id="UP000433483">
    <property type="component" value="Unassembled WGS sequence"/>
</dbReference>
<dbReference type="OrthoDB" id="129520at2759"/>
<evidence type="ECO:0000313" key="3">
    <source>
        <dbReference type="EMBL" id="KAE9127909.1"/>
    </source>
</evidence>
<comment type="caution">
    <text evidence="9">The sequence shown here is derived from an EMBL/GenBank/DDBJ whole genome shotgun (WGS) entry which is preliminary data.</text>
</comment>
<evidence type="ECO:0000313" key="7">
    <source>
        <dbReference type="EMBL" id="KAE9233621.1"/>
    </source>
</evidence>
<dbReference type="AlphaFoldDB" id="A0A6A4ECA7"/>
<evidence type="ECO:0000313" key="5">
    <source>
        <dbReference type="EMBL" id="KAE9145441.1"/>
    </source>
</evidence>
<dbReference type="Proteomes" id="UP000429523">
    <property type="component" value="Unassembled WGS sequence"/>
</dbReference>
<dbReference type="Proteomes" id="UP000488956">
    <property type="component" value="Unassembled WGS sequence"/>
</dbReference>
<evidence type="ECO:0000313" key="1">
    <source>
        <dbReference type="EMBL" id="KAE8944836.1"/>
    </source>
</evidence>
<evidence type="ECO:0000313" key="18">
    <source>
        <dbReference type="Proteomes" id="UP000476176"/>
    </source>
</evidence>
<evidence type="ECO:0000313" key="11">
    <source>
        <dbReference type="Proteomes" id="UP000429523"/>
    </source>
</evidence>
<dbReference type="EMBL" id="QXGA01000470">
    <property type="protein sequence ID" value="KAE9145441.1"/>
    <property type="molecule type" value="Genomic_DNA"/>
</dbReference>
<gene>
    <name evidence="9" type="ORF">PF001_g7714</name>
    <name evidence="8" type="ORF">PF002_g4480</name>
    <name evidence="7" type="ORF">PF004_g9593</name>
    <name evidence="6" type="ORF">PF005_g2561</name>
    <name evidence="5" type="ORF">PF006_g9701</name>
    <name evidence="4" type="ORF">PF007_g4003</name>
    <name evidence="10" type="ORF">PF008_g13246</name>
    <name evidence="1" type="ORF">PF009_g5507</name>
    <name evidence="3" type="ORF">PF010_g4713</name>
    <name evidence="2" type="ORF">PF011_g7470</name>
</gene>
<evidence type="ECO:0000313" key="17">
    <source>
        <dbReference type="Proteomes" id="UP000460718"/>
    </source>
</evidence>
<dbReference type="Proteomes" id="UP000440732">
    <property type="component" value="Unassembled WGS sequence"/>
</dbReference>
<dbReference type="EMBL" id="QXFZ01000124">
    <property type="protein sequence ID" value="KAE9131736.1"/>
    <property type="molecule type" value="Genomic_DNA"/>
</dbReference>
<dbReference type="Proteomes" id="UP000476176">
    <property type="component" value="Unassembled WGS sequence"/>
</dbReference>
<dbReference type="EMBL" id="QXGC01000476">
    <property type="protein sequence ID" value="KAE9233621.1"/>
    <property type="molecule type" value="Genomic_DNA"/>
</dbReference>
<organism evidence="9 13">
    <name type="scientific">Phytophthora fragariae</name>
    <dbReference type="NCBI Taxonomy" id="53985"/>
    <lineage>
        <taxon>Eukaryota</taxon>
        <taxon>Sar</taxon>
        <taxon>Stramenopiles</taxon>
        <taxon>Oomycota</taxon>
        <taxon>Peronosporomycetes</taxon>
        <taxon>Peronosporales</taxon>
        <taxon>Peronosporaceae</taxon>
        <taxon>Phytophthora</taxon>
    </lineage>
</organism>
<evidence type="ECO:0000313" key="15">
    <source>
        <dbReference type="Proteomes" id="UP000440732"/>
    </source>
</evidence>
<evidence type="ECO:0000313" key="20">
    <source>
        <dbReference type="Proteomes" id="UP000488956"/>
    </source>
</evidence>
<evidence type="ECO:0000313" key="13">
    <source>
        <dbReference type="Proteomes" id="UP000437068"/>
    </source>
</evidence>
<dbReference type="Proteomes" id="UP000437068">
    <property type="component" value="Unassembled WGS sequence"/>
</dbReference>
<evidence type="ECO:0000313" key="2">
    <source>
        <dbReference type="EMBL" id="KAE9015745.1"/>
    </source>
</evidence>
<reference evidence="11 12" key="1">
    <citation type="submission" date="2018-08" db="EMBL/GenBank/DDBJ databases">
        <title>Genomic investigation of the strawberry pathogen Phytophthora fragariae indicates pathogenicity is determined by transcriptional variation in three key races.</title>
        <authorList>
            <person name="Adams T.M."/>
            <person name="Armitage A.D."/>
            <person name="Sobczyk M.K."/>
            <person name="Bates H.J."/>
            <person name="Dunwell J.M."/>
            <person name="Nellist C.F."/>
            <person name="Harrison R.J."/>
        </authorList>
    </citation>
    <scope>NUCLEOTIDE SEQUENCE [LARGE SCALE GENOMIC DNA]</scope>
    <source>
        <strain evidence="9 13">A4</strain>
        <strain evidence="8 14">BC-1</strain>
        <strain evidence="7 18">BC-23</strain>
        <strain evidence="6 12">NOV-27</strain>
        <strain evidence="5 15">NOV-5</strain>
        <strain evidence="4 16">NOV-71</strain>
        <strain evidence="10 19">NOV-77</strain>
        <strain evidence="1 11">NOV-9</strain>
        <strain evidence="3 20">ONT-3</strain>
        <strain evidence="2 17">SCRP245</strain>
    </source>
</reference>
<evidence type="ECO:0000313" key="16">
    <source>
        <dbReference type="Proteomes" id="UP000441208"/>
    </source>
</evidence>